<feature type="region of interest" description="Disordered" evidence="2">
    <location>
        <begin position="22"/>
        <end position="54"/>
    </location>
</feature>
<dbReference type="InterPro" id="IPR005490">
    <property type="entry name" value="LD_TPept_cat_dom"/>
</dbReference>
<evidence type="ECO:0000256" key="1">
    <source>
        <dbReference type="PROSITE-ProRule" id="PRU01373"/>
    </source>
</evidence>
<organism evidence="4 5">
    <name type="scientific">Ramlibacter tataouinensis (strain ATCC BAA-407 / DSM 14655 / LMG 21543 / TTB310)</name>
    <dbReference type="NCBI Taxonomy" id="365046"/>
    <lineage>
        <taxon>Bacteria</taxon>
        <taxon>Pseudomonadati</taxon>
        <taxon>Pseudomonadota</taxon>
        <taxon>Betaproteobacteria</taxon>
        <taxon>Burkholderiales</taxon>
        <taxon>Comamonadaceae</taxon>
        <taxon>Ramlibacter</taxon>
    </lineage>
</organism>
<evidence type="ECO:0000313" key="5">
    <source>
        <dbReference type="Proteomes" id="UP000008385"/>
    </source>
</evidence>
<feature type="compositionally biased region" description="Low complexity" evidence="2">
    <location>
        <begin position="22"/>
        <end position="43"/>
    </location>
</feature>
<dbReference type="GO" id="GO:0016740">
    <property type="term" value="F:transferase activity"/>
    <property type="evidence" value="ECO:0007669"/>
    <property type="project" value="InterPro"/>
</dbReference>
<dbReference type="GO" id="GO:0009252">
    <property type="term" value="P:peptidoglycan biosynthetic process"/>
    <property type="evidence" value="ECO:0007669"/>
    <property type="project" value="UniProtKB-KW"/>
</dbReference>
<feature type="active site" description="Nucleophile" evidence="1">
    <location>
        <position position="188"/>
    </location>
</feature>
<feature type="domain" description="L,D-TPase catalytic" evidence="3">
    <location>
        <begin position="74"/>
        <end position="214"/>
    </location>
</feature>
<evidence type="ECO:0000256" key="2">
    <source>
        <dbReference type="SAM" id="MobiDB-lite"/>
    </source>
</evidence>
<dbReference type="Proteomes" id="UP000008385">
    <property type="component" value="Chromosome"/>
</dbReference>
<reference evidence="4 5" key="2">
    <citation type="journal article" date="2011" name="PLoS ONE">
        <title>The Cyst-Dividing Bacterium Ramlibacter tataouinensis TTB310 Genome Reveals a Well-Stocked Toolbox for Adaptation to a Desert Environment.</title>
        <authorList>
            <person name="De Luca G."/>
            <person name="Barakat M."/>
            <person name="Ortet P."/>
            <person name="Fochesato S."/>
            <person name="Jourlin-Castelli C."/>
            <person name="Ansaldi M."/>
            <person name="Py B."/>
            <person name="Fichant G."/>
            <person name="Coutinho P.M."/>
            <person name="Voulhoux R."/>
            <person name="Bastien O."/>
            <person name="Marechal E."/>
            <person name="Henrissat B."/>
            <person name="Quentin Y."/>
            <person name="Noirot P."/>
            <person name="Filloux A."/>
            <person name="Mejean V."/>
            <person name="Dubow M.S."/>
            <person name="Barras F."/>
            <person name="Barbe V."/>
            <person name="Weissenbach J."/>
            <person name="Mihalcescu I."/>
            <person name="Vermeglio A."/>
            <person name="Achouak W."/>
            <person name="Heulin T."/>
        </authorList>
    </citation>
    <scope>NUCLEOTIDE SEQUENCE [LARGE SCALE GENOMIC DNA]</scope>
    <source>
        <strain evidence="5">ATCC BAA-407 / DSM 14655 / LMG 21543 / TTB310</strain>
    </source>
</reference>
<reference evidence="5" key="1">
    <citation type="submission" date="2006-01" db="EMBL/GenBank/DDBJ databases">
        <title>Genome of the cyst-dividing bacterium Ramlibacter tataouinensis.</title>
        <authorList>
            <person name="Barakat M."/>
            <person name="Ortet P."/>
            <person name="De Luca G."/>
            <person name="Jourlin-Castelli C."/>
            <person name="Ansaldi M."/>
            <person name="Py B."/>
            <person name="Fichant G."/>
            <person name="Coutinho P."/>
            <person name="Voulhoux R."/>
            <person name="Bastien O."/>
            <person name="Roy S."/>
            <person name="Marechal E."/>
            <person name="Henrissat B."/>
            <person name="Quentin Y."/>
            <person name="Noirot P."/>
            <person name="Filloux A."/>
            <person name="Mejean V."/>
            <person name="DuBow M."/>
            <person name="Barras F."/>
            <person name="Heulin T."/>
        </authorList>
    </citation>
    <scope>NUCLEOTIDE SEQUENCE [LARGE SCALE GENOMIC DNA]</scope>
    <source>
        <strain evidence="5">ATCC BAA-407 / DSM 14655 / LMG 21543 / TTB310</strain>
    </source>
</reference>
<dbReference type="HOGENOM" id="CLU_077685_1_0_4"/>
<comment type="pathway">
    <text evidence="1">Cell wall biogenesis; peptidoglycan biosynthesis.</text>
</comment>
<dbReference type="eggNOG" id="COG1376">
    <property type="taxonomic scope" value="Bacteria"/>
</dbReference>
<keyword evidence="1" id="KW-0133">Cell shape</keyword>
<protein>
    <recommendedName>
        <fullName evidence="3">L,D-TPase catalytic domain-containing protein</fullName>
    </recommendedName>
</protein>
<dbReference type="STRING" id="365046.Rta_27660"/>
<keyword evidence="1" id="KW-0573">Peptidoglycan synthesis</keyword>
<dbReference type="PROSITE" id="PS52029">
    <property type="entry name" value="LD_TPASE"/>
    <property type="match status" value="1"/>
</dbReference>
<sequence length="238" mass="25267">MLLGAAALALLWAPMRHFTTPAAPSRATPQAAAKAAPAGVQPPRLADFGGEPASPEARQIANWALHSGDNGQRAMVVIDKKAARVYLFDPQGQLRGATPALLGSAVGDHTVPGVGDKPIAQVLPEERTTPAGRFVAEPGMNTQGEDIIWVDYDAAVSMHRVRASVKAERRLERLASPTPEDNRISYGCINLPVAFYEGVLRPAVRSTGAIVYVLPETRPAAAFFGAYEVPASTQLAQR</sequence>
<proteinExistence type="predicted"/>
<evidence type="ECO:0000313" key="4">
    <source>
        <dbReference type="EMBL" id="AEG93869.1"/>
    </source>
</evidence>
<accession>F5Y529</accession>
<feature type="active site" description="Proton donor/acceptor" evidence="1">
    <location>
        <position position="159"/>
    </location>
</feature>
<gene>
    <name evidence="4" type="ordered locus">Rta_27660</name>
</gene>
<dbReference type="AlphaFoldDB" id="F5Y529"/>
<evidence type="ECO:0000259" key="3">
    <source>
        <dbReference type="PROSITE" id="PS52029"/>
    </source>
</evidence>
<dbReference type="EMBL" id="CP000245">
    <property type="protein sequence ID" value="AEG93869.1"/>
    <property type="molecule type" value="Genomic_DNA"/>
</dbReference>
<keyword evidence="5" id="KW-1185">Reference proteome</keyword>
<dbReference type="PATRIC" id="fig|365046.3.peg.2833"/>
<name>F5Y529_RAMTT</name>
<dbReference type="GO" id="GO:0008360">
    <property type="term" value="P:regulation of cell shape"/>
    <property type="evidence" value="ECO:0007669"/>
    <property type="project" value="UniProtKB-UniRule"/>
</dbReference>
<keyword evidence="1" id="KW-0961">Cell wall biogenesis/degradation</keyword>
<dbReference type="KEGG" id="rta:Rta_27660"/>
<dbReference type="GO" id="GO:0071555">
    <property type="term" value="P:cell wall organization"/>
    <property type="evidence" value="ECO:0007669"/>
    <property type="project" value="UniProtKB-UniRule"/>
</dbReference>